<proteinExistence type="inferred from homology"/>
<dbReference type="InterPro" id="IPR011057">
    <property type="entry name" value="Mss4-like_sf"/>
</dbReference>
<evidence type="ECO:0000256" key="1">
    <source>
        <dbReference type="ARBA" id="ARBA00005495"/>
    </source>
</evidence>
<dbReference type="EMBL" id="JAVRRD010000015">
    <property type="protein sequence ID" value="KAK5051600.1"/>
    <property type="molecule type" value="Genomic_DNA"/>
</dbReference>
<keyword evidence="7" id="KW-1185">Reference proteome</keyword>
<evidence type="ECO:0000313" key="7">
    <source>
        <dbReference type="Proteomes" id="UP001358417"/>
    </source>
</evidence>
<organism evidence="6 7">
    <name type="scientific">Exophiala bonariae</name>
    <dbReference type="NCBI Taxonomy" id="1690606"/>
    <lineage>
        <taxon>Eukaryota</taxon>
        <taxon>Fungi</taxon>
        <taxon>Dikarya</taxon>
        <taxon>Ascomycota</taxon>
        <taxon>Pezizomycotina</taxon>
        <taxon>Eurotiomycetes</taxon>
        <taxon>Chaetothyriomycetidae</taxon>
        <taxon>Chaetothyriales</taxon>
        <taxon>Herpotrichiellaceae</taxon>
        <taxon>Exophiala</taxon>
    </lineage>
</organism>
<keyword evidence="2" id="KW-0479">Metal-binding</keyword>
<evidence type="ECO:0000259" key="5">
    <source>
        <dbReference type="PROSITE" id="PS51891"/>
    </source>
</evidence>
<evidence type="ECO:0000256" key="3">
    <source>
        <dbReference type="ARBA" id="ARBA00022833"/>
    </source>
</evidence>
<dbReference type="RefSeq" id="XP_064705827.1">
    <property type="nucleotide sequence ID" value="XM_064846847.1"/>
</dbReference>
<dbReference type="PROSITE" id="PS51891">
    <property type="entry name" value="CENP_V_GFA"/>
    <property type="match status" value="1"/>
</dbReference>
<dbReference type="GeneID" id="89971446"/>
<keyword evidence="3" id="KW-0862">Zinc</keyword>
<dbReference type="PANTHER" id="PTHR33337:SF30">
    <property type="entry name" value="DUF636 DOMAIN PROTEIN (AFU_ORTHOLOGUE AFUA_1G03180)"/>
    <property type="match status" value="1"/>
</dbReference>
<dbReference type="GO" id="GO:0016846">
    <property type="term" value="F:carbon-sulfur lyase activity"/>
    <property type="evidence" value="ECO:0007669"/>
    <property type="project" value="InterPro"/>
</dbReference>
<name>A0AAV9NCX7_9EURO</name>
<comment type="caution">
    <text evidence="6">The sequence shown here is derived from an EMBL/GenBank/DDBJ whole genome shotgun (WGS) entry which is preliminary data.</text>
</comment>
<dbReference type="InterPro" id="IPR006913">
    <property type="entry name" value="CENP-V/GFA"/>
</dbReference>
<dbReference type="Gene3D" id="3.90.1590.10">
    <property type="entry name" value="glutathione-dependent formaldehyde- activating enzyme (gfa)"/>
    <property type="match status" value="1"/>
</dbReference>
<gene>
    <name evidence="6" type="ORF">LTR84_003252</name>
</gene>
<feature type="domain" description="CENP-V/GFA" evidence="5">
    <location>
        <begin position="4"/>
        <end position="141"/>
    </location>
</feature>
<dbReference type="PANTHER" id="PTHR33337">
    <property type="entry name" value="GFA DOMAIN-CONTAINING PROTEIN"/>
    <property type="match status" value="1"/>
</dbReference>
<dbReference type="SUPFAM" id="SSF51316">
    <property type="entry name" value="Mss4-like"/>
    <property type="match status" value="1"/>
</dbReference>
<comment type="similarity">
    <text evidence="1">Belongs to the Gfa family.</text>
</comment>
<evidence type="ECO:0000313" key="6">
    <source>
        <dbReference type="EMBL" id="KAK5051600.1"/>
    </source>
</evidence>
<sequence>MPQYEGQCHCGQIAWTAEIPEEKHILCHCGACKLMGGGEFTLNQIIPKDNFKLTKGDLKVYTYKGDSGNNTDCFMCPNCASSPYHHQHVMGKVFHLLFLPSNVIFNCTNTNTILGEDKIVIRTGLLKGTEKWGKPAAEIYDKDRASWLPQTGENSFPTVPPS</sequence>
<keyword evidence="4" id="KW-0456">Lyase</keyword>
<accession>A0AAV9NCX7</accession>
<dbReference type="Pfam" id="PF04828">
    <property type="entry name" value="GFA"/>
    <property type="match status" value="1"/>
</dbReference>
<dbReference type="GO" id="GO:0046872">
    <property type="term" value="F:metal ion binding"/>
    <property type="evidence" value="ECO:0007669"/>
    <property type="project" value="UniProtKB-KW"/>
</dbReference>
<evidence type="ECO:0000256" key="4">
    <source>
        <dbReference type="ARBA" id="ARBA00023239"/>
    </source>
</evidence>
<evidence type="ECO:0000256" key="2">
    <source>
        <dbReference type="ARBA" id="ARBA00022723"/>
    </source>
</evidence>
<dbReference type="AlphaFoldDB" id="A0AAV9NCX7"/>
<reference evidence="6 7" key="1">
    <citation type="submission" date="2023-08" db="EMBL/GenBank/DDBJ databases">
        <title>Black Yeasts Isolated from many extreme environments.</title>
        <authorList>
            <person name="Coleine C."/>
            <person name="Stajich J.E."/>
            <person name="Selbmann L."/>
        </authorList>
    </citation>
    <scope>NUCLEOTIDE SEQUENCE [LARGE SCALE GENOMIC DNA]</scope>
    <source>
        <strain evidence="6 7">CCFEE 5792</strain>
    </source>
</reference>
<protein>
    <recommendedName>
        <fullName evidence="5">CENP-V/GFA domain-containing protein</fullName>
    </recommendedName>
</protein>
<dbReference type="Proteomes" id="UP001358417">
    <property type="component" value="Unassembled WGS sequence"/>
</dbReference>